<protein>
    <recommendedName>
        <fullName evidence="3">Flagellar motor switch protein FliM</fullName>
    </recommendedName>
</protein>
<organism evidence="1 2">
    <name type="scientific">Pleurodeles waltl</name>
    <name type="common">Iberian ribbed newt</name>
    <dbReference type="NCBI Taxonomy" id="8319"/>
    <lineage>
        <taxon>Eukaryota</taxon>
        <taxon>Metazoa</taxon>
        <taxon>Chordata</taxon>
        <taxon>Craniata</taxon>
        <taxon>Vertebrata</taxon>
        <taxon>Euteleostomi</taxon>
        <taxon>Amphibia</taxon>
        <taxon>Batrachia</taxon>
        <taxon>Caudata</taxon>
        <taxon>Salamandroidea</taxon>
        <taxon>Salamandridae</taxon>
        <taxon>Pleurodelinae</taxon>
        <taxon>Pleurodeles</taxon>
    </lineage>
</organism>
<sequence length="90" mass="10333">MSEEDYADLLKDVPLRQLTEEEGEVLEAELTEEELLEALQGIQSGKAPGPNGLPIEMYKELASVVVRPILDMLKNHMIEEDYWMIKYPQQ</sequence>
<accession>A0AAV7Q6B6</accession>
<evidence type="ECO:0000313" key="1">
    <source>
        <dbReference type="EMBL" id="KAJ1135146.1"/>
    </source>
</evidence>
<dbReference type="Proteomes" id="UP001066276">
    <property type="component" value="Chromosome 6"/>
</dbReference>
<keyword evidence="2" id="KW-1185">Reference proteome</keyword>
<name>A0AAV7Q6B6_PLEWA</name>
<comment type="caution">
    <text evidence="1">The sequence shown here is derived from an EMBL/GenBank/DDBJ whole genome shotgun (WGS) entry which is preliminary data.</text>
</comment>
<dbReference type="AlphaFoldDB" id="A0AAV7Q6B6"/>
<proteinExistence type="predicted"/>
<reference evidence="1" key="1">
    <citation type="journal article" date="2022" name="bioRxiv">
        <title>Sequencing and chromosome-scale assembly of the giantPleurodeles waltlgenome.</title>
        <authorList>
            <person name="Brown T."/>
            <person name="Elewa A."/>
            <person name="Iarovenko S."/>
            <person name="Subramanian E."/>
            <person name="Araus A.J."/>
            <person name="Petzold A."/>
            <person name="Susuki M."/>
            <person name="Suzuki K.-i.T."/>
            <person name="Hayashi T."/>
            <person name="Toyoda A."/>
            <person name="Oliveira C."/>
            <person name="Osipova E."/>
            <person name="Leigh N.D."/>
            <person name="Simon A."/>
            <person name="Yun M.H."/>
        </authorList>
    </citation>
    <scope>NUCLEOTIDE SEQUENCE</scope>
    <source>
        <strain evidence="1">20211129_DDA</strain>
        <tissue evidence="1">Liver</tissue>
    </source>
</reference>
<gene>
    <name evidence="1" type="ORF">NDU88_001591</name>
</gene>
<evidence type="ECO:0008006" key="3">
    <source>
        <dbReference type="Google" id="ProtNLM"/>
    </source>
</evidence>
<dbReference type="EMBL" id="JANPWB010000010">
    <property type="protein sequence ID" value="KAJ1135146.1"/>
    <property type="molecule type" value="Genomic_DNA"/>
</dbReference>
<evidence type="ECO:0000313" key="2">
    <source>
        <dbReference type="Proteomes" id="UP001066276"/>
    </source>
</evidence>